<keyword evidence="2" id="KW-1185">Reference proteome</keyword>
<protein>
    <submittedName>
        <fullName evidence="1">Uncharacterized protein</fullName>
    </submittedName>
</protein>
<evidence type="ECO:0000313" key="2">
    <source>
        <dbReference type="Proteomes" id="UP001172386"/>
    </source>
</evidence>
<organism evidence="1 2">
    <name type="scientific">Neophaeococcomyces mojaviensis</name>
    <dbReference type="NCBI Taxonomy" id="3383035"/>
    <lineage>
        <taxon>Eukaryota</taxon>
        <taxon>Fungi</taxon>
        <taxon>Dikarya</taxon>
        <taxon>Ascomycota</taxon>
        <taxon>Pezizomycotina</taxon>
        <taxon>Eurotiomycetes</taxon>
        <taxon>Chaetothyriomycetidae</taxon>
        <taxon>Chaetothyriales</taxon>
        <taxon>Chaetothyriales incertae sedis</taxon>
        <taxon>Neophaeococcomyces</taxon>
    </lineage>
</organism>
<reference evidence="1" key="1">
    <citation type="submission" date="2022-10" db="EMBL/GenBank/DDBJ databases">
        <title>Culturing micro-colonial fungi from biological soil crusts in the Mojave desert and describing Neophaeococcomyces mojavensis, and introducing the new genera and species Taxawa tesnikishii.</title>
        <authorList>
            <person name="Kurbessoian T."/>
            <person name="Stajich J.E."/>
        </authorList>
    </citation>
    <scope>NUCLEOTIDE SEQUENCE</scope>
    <source>
        <strain evidence="1">JES_112</strain>
    </source>
</reference>
<evidence type="ECO:0000313" key="1">
    <source>
        <dbReference type="EMBL" id="KAJ9659740.1"/>
    </source>
</evidence>
<proteinExistence type="predicted"/>
<name>A0ACC3AD78_9EURO</name>
<accession>A0ACC3AD78</accession>
<sequence>MSPQSKPIDVQTKLSQLSLAEKVSLLSGAGACSTIDLPSHGIPVLNTSDGPHGLRGGGGRFFNPPQGYQLPSATAMGATFDADLLFRVGKLIGDEGRRKKVHVALAPTVCIQRSPLIGRGFEAYGEDPVLSGTLAAKFIDGIQSRNVGSCIKHYAAHDQSTDSKEDEIWATRRTLREIHLLPFQIAMARAKSKPWVFMSSYNRINGVHASEDPWLLDEVLRQEWGFEGLVLSDWWGTYSTSESLNAGMDLEMPGPCMWRGKQLMTAVECRKVSLQTVDTAVGRLLQLINRTALASKPLEQGSGEDTVESRALIRKLAADSIVLLKNEIDVLPLNKDAKVTYGLIGQQWKMPATGGGGSSEARPFYVSTPYEALVEAVGSQEVRYHAGCYARKWSPLIEEDLFLPNSKVPGLLLEWFGEDPSKSTTAKCLMADTTTSTSMYFSQMFFKQIPDLHYIRVRSTFKLDHTCRYRFGLCVYGKARLLIDGKEVIDQWSSQPEKTDDTPIFNKLSMERFFILDVKEGQEYQLEILMTNDTGKAIIGGLGPGGVRVGGQEVLNEDQSISEAVELARSVDIPIILAGMNADYESEAYDRRDLHLPGRTNELIQRVASANPKTIVVTQGGMPFTMPWVDQVNTLIHAWFGGQETGHAISDILFGDVSPSGRLSVTFPKRLEDTPAFLNFGKSDHHIVYGEGVFVGHRYYEMLKNDPLFYFGYGLSYSQFEYTKLDVPAEFEPKADHVMTVSVEVKNTGSRDAAETVQVYISDIWCKVQRPRKELKAFKKVYLVKGASQKIDIELDKYALSYWSEEFSRWTAEAGTFKVIIAGSSDPQDELLQKSFELPKTFSWQGL</sequence>
<comment type="caution">
    <text evidence="1">The sequence shown here is derived from an EMBL/GenBank/DDBJ whole genome shotgun (WGS) entry which is preliminary data.</text>
</comment>
<dbReference type="EMBL" id="JAPDRQ010000037">
    <property type="protein sequence ID" value="KAJ9659740.1"/>
    <property type="molecule type" value="Genomic_DNA"/>
</dbReference>
<gene>
    <name evidence="1" type="ORF">H2198_002988</name>
</gene>
<dbReference type="Proteomes" id="UP001172386">
    <property type="component" value="Unassembled WGS sequence"/>
</dbReference>